<dbReference type="EMBL" id="JAGKHQ010000021">
    <property type="protein sequence ID" value="KAG7475905.1"/>
    <property type="molecule type" value="Genomic_DNA"/>
</dbReference>
<dbReference type="EMBL" id="JAGKHQ010000021">
    <property type="protein sequence ID" value="KAG7475906.1"/>
    <property type="molecule type" value="Genomic_DNA"/>
</dbReference>
<protein>
    <submittedName>
        <fullName evidence="2">Uncharacterized protein</fullName>
    </submittedName>
</protein>
<accession>A0AAV6PSX6</accession>
<reference evidence="2" key="2">
    <citation type="submission" date="2021-03" db="EMBL/GenBank/DDBJ databases">
        <authorList>
            <person name="Guerrero-Cozar I."/>
            <person name="Gomez-Garrido J."/>
            <person name="Berbel C."/>
            <person name="Martinez-Blanch J.F."/>
            <person name="Alioto T."/>
            <person name="Claros M.G."/>
            <person name="Gagnaire P.A."/>
            <person name="Manchado M."/>
        </authorList>
    </citation>
    <scope>NUCLEOTIDE SEQUENCE</scope>
    <source>
        <strain evidence="2">Sse05_10M</strain>
        <tissue evidence="2">Blood</tissue>
    </source>
</reference>
<keyword evidence="3" id="KW-1185">Reference proteome</keyword>
<comment type="caution">
    <text evidence="2">The sequence shown here is derived from an EMBL/GenBank/DDBJ whole genome shotgun (WGS) entry which is preliminary data.</text>
</comment>
<dbReference type="EMBL" id="JAGKHQ010000021">
    <property type="protein sequence ID" value="KAG7475900.1"/>
    <property type="molecule type" value="Genomic_DNA"/>
</dbReference>
<evidence type="ECO:0000313" key="3">
    <source>
        <dbReference type="Proteomes" id="UP000693946"/>
    </source>
</evidence>
<dbReference type="Proteomes" id="UP000693946">
    <property type="component" value="Linkage Group LG9"/>
</dbReference>
<feature type="region of interest" description="Disordered" evidence="1">
    <location>
        <begin position="107"/>
        <end position="133"/>
    </location>
</feature>
<evidence type="ECO:0000256" key="1">
    <source>
        <dbReference type="SAM" id="MobiDB-lite"/>
    </source>
</evidence>
<feature type="compositionally biased region" description="Polar residues" evidence="1">
    <location>
        <begin position="112"/>
        <end position="133"/>
    </location>
</feature>
<proteinExistence type="predicted"/>
<sequence>MMDVVAKSNGAAIGCGESLNKHYSLCRERCELRLPWKRRAGVQHGETEQRRQRCNSLSLRLLPFYSQFLHHLPDLKSLTAAPPWQHPGECVKMRSCWGEERERDRQRCLFPSPSTISVGRPSPSTHQPTNPPT</sequence>
<dbReference type="AlphaFoldDB" id="A0AAV6PSX6"/>
<organism evidence="2 3">
    <name type="scientific">Solea senegalensis</name>
    <name type="common">Senegalese sole</name>
    <dbReference type="NCBI Taxonomy" id="28829"/>
    <lineage>
        <taxon>Eukaryota</taxon>
        <taxon>Metazoa</taxon>
        <taxon>Chordata</taxon>
        <taxon>Craniata</taxon>
        <taxon>Vertebrata</taxon>
        <taxon>Euteleostomi</taxon>
        <taxon>Actinopterygii</taxon>
        <taxon>Neopterygii</taxon>
        <taxon>Teleostei</taxon>
        <taxon>Neoteleostei</taxon>
        <taxon>Acanthomorphata</taxon>
        <taxon>Carangaria</taxon>
        <taxon>Pleuronectiformes</taxon>
        <taxon>Pleuronectoidei</taxon>
        <taxon>Soleidae</taxon>
        <taxon>Solea</taxon>
    </lineage>
</organism>
<reference evidence="2 3" key="1">
    <citation type="journal article" date="2021" name="Sci. Rep.">
        <title>Chromosome anchoring in Senegalese sole (Solea senegalensis) reveals sex-associated markers and genome rearrangements in flatfish.</title>
        <authorList>
            <person name="Guerrero-Cozar I."/>
            <person name="Gomez-Garrido J."/>
            <person name="Berbel C."/>
            <person name="Martinez-Blanch J.F."/>
            <person name="Alioto T."/>
            <person name="Claros M.G."/>
            <person name="Gagnaire P.A."/>
            <person name="Manchado M."/>
        </authorList>
    </citation>
    <scope>NUCLEOTIDE SEQUENCE [LARGE SCALE GENOMIC DNA]</scope>
    <source>
        <strain evidence="2">Sse05_10M</strain>
    </source>
</reference>
<evidence type="ECO:0000313" key="2">
    <source>
        <dbReference type="EMBL" id="KAG7475906.1"/>
    </source>
</evidence>
<name>A0AAV6PSX6_SOLSE</name>
<gene>
    <name evidence="2" type="ORF">JOB18_040210</name>
</gene>